<feature type="chain" id="PRO_5043566607" evidence="4">
    <location>
        <begin position="21"/>
        <end position="193"/>
    </location>
</feature>
<evidence type="ECO:0000313" key="8">
    <source>
        <dbReference type="Proteomes" id="UP000215999"/>
    </source>
</evidence>
<dbReference type="GO" id="GO:0016702">
    <property type="term" value="F:oxidoreductase activity, acting on single donors with incorporation of molecular oxygen, incorporation of two atoms of oxygen"/>
    <property type="evidence" value="ECO:0007669"/>
    <property type="project" value="InterPro"/>
</dbReference>
<dbReference type="RefSeq" id="WP_062689094.1">
    <property type="nucleotide sequence ID" value="NZ_CANMLA010000019.1"/>
</dbReference>
<dbReference type="SUPFAM" id="SSF49482">
    <property type="entry name" value="Aromatic compound dioxygenase"/>
    <property type="match status" value="1"/>
</dbReference>
<dbReference type="InterPro" id="IPR015889">
    <property type="entry name" value="Intradiol_dOase_core"/>
</dbReference>
<evidence type="ECO:0000259" key="5">
    <source>
        <dbReference type="PROSITE" id="PS00083"/>
    </source>
</evidence>
<dbReference type="Proteomes" id="UP000215999">
    <property type="component" value="Unassembled WGS sequence"/>
</dbReference>
<dbReference type="EMBL" id="JAUOPU010000017">
    <property type="protein sequence ID" value="MDO6543912.1"/>
    <property type="molecule type" value="Genomic_DNA"/>
</dbReference>
<dbReference type="PANTHER" id="PTHR33711">
    <property type="entry name" value="DIOXYGENASE, PUTATIVE (AFU_ORTHOLOGUE AFUA_2G02910)-RELATED"/>
    <property type="match status" value="1"/>
</dbReference>
<reference evidence="7" key="2">
    <citation type="submission" date="2017-07" db="EMBL/GenBank/DDBJ databases">
        <authorList>
            <person name="Gomez-Gil B."/>
            <person name="Enciso-Ibarra K."/>
        </authorList>
    </citation>
    <scope>NUCLEOTIDE SEQUENCE</scope>
    <source>
        <strain evidence="7">CAIM 1827</strain>
    </source>
</reference>
<dbReference type="PANTHER" id="PTHR33711:SF9">
    <property type="entry name" value="PROTOCATECHUATE 3,4-DIOXYGENASE ALPHA CHAIN"/>
    <property type="match status" value="1"/>
</dbReference>
<evidence type="ECO:0000256" key="4">
    <source>
        <dbReference type="SAM" id="SignalP"/>
    </source>
</evidence>
<evidence type="ECO:0000256" key="2">
    <source>
        <dbReference type="ARBA" id="ARBA00022964"/>
    </source>
</evidence>
<dbReference type="EMBL" id="NOIF01000022">
    <property type="protein sequence ID" value="OZS44920.1"/>
    <property type="molecule type" value="Genomic_DNA"/>
</dbReference>
<keyword evidence="2" id="KW-0223">Dioxygenase</keyword>
<dbReference type="Gene3D" id="2.60.130.10">
    <property type="entry name" value="Aromatic compound dioxygenase"/>
    <property type="match status" value="1"/>
</dbReference>
<name>A0AAW7Y627_9GAMM</name>
<proteinExistence type="inferred from homology"/>
<keyword evidence="4" id="KW-0732">Signal</keyword>
<evidence type="ECO:0000313" key="9">
    <source>
        <dbReference type="Proteomes" id="UP001170624"/>
    </source>
</evidence>
<keyword evidence="3" id="KW-0560">Oxidoreductase</keyword>
<organism evidence="6 9">
    <name type="scientific">Photobacterium sanguinicancri</name>
    <dbReference type="NCBI Taxonomy" id="875932"/>
    <lineage>
        <taxon>Bacteria</taxon>
        <taxon>Pseudomonadati</taxon>
        <taxon>Pseudomonadota</taxon>
        <taxon>Gammaproteobacteria</taxon>
        <taxon>Vibrionales</taxon>
        <taxon>Vibrionaceae</taxon>
        <taxon>Photobacterium</taxon>
    </lineage>
</organism>
<dbReference type="Pfam" id="PF00775">
    <property type="entry name" value="Dioxygenase_C"/>
    <property type="match status" value="1"/>
</dbReference>
<dbReference type="Proteomes" id="UP001170624">
    <property type="component" value="Unassembled WGS sequence"/>
</dbReference>
<evidence type="ECO:0000313" key="6">
    <source>
        <dbReference type="EMBL" id="MDO6543912.1"/>
    </source>
</evidence>
<feature type="signal peptide" evidence="4">
    <location>
        <begin position="1"/>
        <end position="20"/>
    </location>
</feature>
<reference evidence="7 8" key="1">
    <citation type="journal article" date="2016" name="Antonie Van Leeuwenhoek">
        <title>Photobacterium sanguinicancri sp. nov. isolated from marine animals.</title>
        <authorList>
            <person name="Gomez-Gil B."/>
            <person name="Roque A."/>
            <person name="Rotllant G."/>
            <person name="Romalde J.L."/>
            <person name="Doce A."/>
            <person name="Eggermont M."/>
            <person name="Defoirdt T."/>
        </authorList>
    </citation>
    <scope>NUCLEOTIDE SEQUENCE [LARGE SCALE GENOMIC DNA]</scope>
    <source>
        <strain evidence="7 8">CAIM 1827</strain>
    </source>
</reference>
<dbReference type="GO" id="GO:0008199">
    <property type="term" value="F:ferric iron binding"/>
    <property type="evidence" value="ECO:0007669"/>
    <property type="project" value="InterPro"/>
</dbReference>
<gene>
    <name evidence="7" type="ORF">ASV53_05770</name>
    <name evidence="6" type="ORF">Q4568_15300</name>
</gene>
<comment type="similarity">
    <text evidence="1">Belongs to the intradiol ring-cleavage dioxygenase family.</text>
</comment>
<sequence>MRRRHFLALWSLLFAWRAKAKPSTASLLTPPQAEGPFYPVIPIPSRSNLIANVQGLIGKPLTLQGQVRNRQGKPLLGIQVEIWQCDGAGIYDHPQQANHTAFDSHFAGFGGVETDSKGQYAFQTLVPVPYNNRPPHIHVKLWQKDRELLTTQLYLKGQTGNEWWGGEEREQLQIDIVQNGEHSEASFDFVVNA</sequence>
<keyword evidence="8" id="KW-1185">Reference proteome</keyword>
<dbReference type="PROSITE" id="PS00083">
    <property type="entry name" value="INTRADIOL_DIOXYGENAS"/>
    <property type="match status" value="1"/>
</dbReference>
<accession>A0AAW7Y627</accession>
<dbReference type="AlphaFoldDB" id="A0AAW7Y627"/>
<comment type="caution">
    <text evidence="6">The sequence shown here is derived from an EMBL/GenBank/DDBJ whole genome shotgun (WGS) entry which is preliminary data.</text>
</comment>
<reference evidence="6" key="3">
    <citation type="submission" date="2023-07" db="EMBL/GenBank/DDBJ databases">
        <title>Genome content predicts the carbon catabolic preferences of heterotrophic bacteria.</title>
        <authorList>
            <person name="Gralka M."/>
        </authorList>
    </citation>
    <scope>NUCLEOTIDE SEQUENCE</scope>
    <source>
        <strain evidence="6">G2M05</strain>
    </source>
</reference>
<evidence type="ECO:0000256" key="3">
    <source>
        <dbReference type="ARBA" id="ARBA00023002"/>
    </source>
</evidence>
<evidence type="ECO:0000256" key="1">
    <source>
        <dbReference type="ARBA" id="ARBA00007825"/>
    </source>
</evidence>
<protein>
    <submittedName>
        <fullName evidence="6">Protocatechuate 3,4-dioxygenase</fullName>
    </submittedName>
</protein>
<feature type="domain" description="Intradiol ring-cleavage dioxygenases" evidence="5">
    <location>
        <begin position="63"/>
        <end position="91"/>
    </location>
</feature>
<evidence type="ECO:0000313" key="7">
    <source>
        <dbReference type="EMBL" id="OZS44920.1"/>
    </source>
</evidence>
<dbReference type="InterPro" id="IPR050770">
    <property type="entry name" value="Intradiol_RC_Dioxygenase"/>
</dbReference>
<dbReference type="InterPro" id="IPR000627">
    <property type="entry name" value="Intradiol_dOase_C"/>
</dbReference>